<evidence type="ECO:0000313" key="3">
    <source>
        <dbReference type="Proteomes" id="UP000715781"/>
    </source>
</evidence>
<dbReference type="AlphaFoldDB" id="A0A951Q3E4"/>
<organism evidence="2 3">
    <name type="scientific">Mojavia pulchra JT2-VF2</name>
    <dbReference type="NCBI Taxonomy" id="287848"/>
    <lineage>
        <taxon>Bacteria</taxon>
        <taxon>Bacillati</taxon>
        <taxon>Cyanobacteriota</taxon>
        <taxon>Cyanophyceae</taxon>
        <taxon>Nostocales</taxon>
        <taxon>Nostocaceae</taxon>
    </lineage>
</organism>
<evidence type="ECO:0000259" key="1">
    <source>
        <dbReference type="Pfam" id="PF01850"/>
    </source>
</evidence>
<dbReference type="EMBL" id="JAHHHN010000017">
    <property type="protein sequence ID" value="MBW4563991.1"/>
    <property type="molecule type" value="Genomic_DNA"/>
</dbReference>
<feature type="domain" description="PIN" evidence="1">
    <location>
        <begin position="3"/>
        <end position="122"/>
    </location>
</feature>
<name>A0A951Q3E4_9NOST</name>
<dbReference type="InterPro" id="IPR041705">
    <property type="entry name" value="PIN_Sll0205"/>
</dbReference>
<dbReference type="Proteomes" id="UP000715781">
    <property type="component" value="Unassembled WGS sequence"/>
</dbReference>
<dbReference type="InterPro" id="IPR052919">
    <property type="entry name" value="TA_system_RNase"/>
</dbReference>
<accession>A0A951Q3E4</accession>
<dbReference type="CDD" id="cd09872">
    <property type="entry name" value="PIN_Sll0205-like"/>
    <property type="match status" value="1"/>
</dbReference>
<dbReference type="Gene3D" id="3.40.50.1010">
    <property type="entry name" value="5'-nuclease"/>
    <property type="match status" value="1"/>
</dbReference>
<evidence type="ECO:0000313" key="2">
    <source>
        <dbReference type="EMBL" id="MBW4563991.1"/>
    </source>
</evidence>
<reference evidence="2" key="1">
    <citation type="submission" date="2021-05" db="EMBL/GenBank/DDBJ databases">
        <authorList>
            <person name="Pietrasiak N."/>
            <person name="Ward R."/>
            <person name="Stajich J.E."/>
            <person name="Kurbessoian T."/>
        </authorList>
    </citation>
    <scope>NUCLEOTIDE SEQUENCE</scope>
    <source>
        <strain evidence="2">JT2-VF2</strain>
    </source>
</reference>
<dbReference type="SUPFAM" id="SSF88723">
    <property type="entry name" value="PIN domain-like"/>
    <property type="match status" value="1"/>
</dbReference>
<dbReference type="PANTHER" id="PTHR36173:SF2">
    <property type="entry name" value="RIBONUCLEASE VAPC16"/>
    <property type="match status" value="1"/>
</dbReference>
<reference evidence="2" key="2">
    <citation type="journal article" date="2022" name="Microbiol. Resour. Announc.">
        <title>Metagenome Sequencing to Explore Phylogenomics of Terrestrial Cyanobacteria.</title>
        <authorList>
            <person name="Ward R.D."/>
            <person name="Stajich J.E."/>
            <person name="Johansen J.R."/>
            <person name="Huntemann M."/>
            <person name="Clum A."/>
            <person name="Foster B."/>
            <person name="Foster B."/>
            <person name="Roux S."/>
            <person name="Palaniappan K."/>
            <person name="Varghese N."/>
            <person name="Mukherjee S."/>
            <person name="Reddy T.B.K."/>
            <person name="Daum C."/>
            <person name="Copeland A."/>
            <person name="Chen I.A."/>
            <person name="Ivanova N.N."/>
            <person name="Kyrpides N.C."/>
            <person name="Shapiro N."/>
            <person name="Eloe-Fadrosh E.A."/>
            <person name="Pietrasiak N."/>
        </authorList>
    </citation>
    <scope>NUCLEOTIDE SEQUENCE</scope>
    <source>
        <strain evidence="2">JT2-VF2</strain>
    </source>
</reference>
<gene>
    <name evidence="2" type="ORF">KME32_23200</name>
</gene>
<dbReference type="InterPro" id="IPR029060">
    <property type="entry name" value="PIN-like_dom_sf"/>
</dbReference>
<proteinExistence type="predicted"/>
<protein>
    <submittedName>
        <fullName evidence="2">Type II toxin-antitoxin system VapC family toxin</fullName>
    </submittedName>
</protein>
<comment type="caution">
    <text evidence="2">The sequence shown here is derived from an EMBL/GenBank/DDBJ whole genome shotgun (WGS) entry which is preliminary data.</text>
</comment>
<dbReference type="Pfam" id="PF01850">
    <property type="entry name" value="PIN"/>
    <property type="match status" value="1"/>
</dbReference>
<sequence>MKILLDTHIFLWFISGDNRLSIDVIDAIRAPDNTVYLSFVSIWECIVKYQLGKLPLPESPEIYLPKQRDRHQIANLDLDEGSVSQLASLPSLHKDPFDRMLICQALQHGLTIATVDSAIRAYCISFFAYSNPI</sequence>
<dbReference type="InterPro" id="IPR002716">
    <property type="entry name" value="PIN_dom"/>
</dbReference>
<dbReference type="PANTHER" id="PTHR36173">
    <property type="entry name" value="RIBONUCLEASE VAPC16-RELATED"/>
    <property type="match status" value="1"/>
</dbReference>